<accession>A0A6J4TYH5</accession>
<feature type="domain" description="GH26" evidence="5">
    <location>
        <begin position="6"/>
        <end position="321"/>
    </location>
</feature>
<dbReference type="GO" id="GO:0004553">
    <property type="term" value="F:hydrolase activity, hydrolyzing O-glycosyl compounds"/>
    <property type="evidence" value="ECO:0007669"/>
    <property type="project" value="InterPro"/>
</dbReference>
<keyword evidence="2 3" id="KW-0326">Glycosidase</keyword>
<comment type="similarity">
    <text evidence="3">Belongs to the glycosyl hydrolase 26 family.</text>
</comment>
<organism evidence="6">
    <name type="scientific">uncultured Solirubrobacteraceae bacterium</name>
    <dbReference type="NCBI Taxonomy" id="1162706"/>
    <lineage>
        <taxon>Bacteria</taxon>
        <taxon>Bacillati</taxon>
        <taxon>Actinomycetota</taxon>
        <taxon>Thermoleophilia</taxon>
        <taxon>Solirubrobacterales</taxon>
        <taxon>Solirubrobacteraceae</taxon>
        <taxon>environmental samples</taxon>
    </lineage>
</organism>
<feature type="active site" description="Nucleophile" evidence="3">
    <location>
        <position position="266"/>
    </location>
</feature>
<keyword evidence="4" id="KW-0732">Signal</keyword>
<name>A0A6J4TYH5_9ACTN</name>
<dbReference type="AlphaFoldDB" id="A0A6J4TYH5"/>
<feature type="active site" description="Proton donor" evidence="3">
    <location>
        <position position="131"/>
    </location>
</feature>
<evidence type="ECO:0000256" key="4">
    <source>
        <dbReference type="SAM" id="SignalP"/>
    </source>
</evidence>
<evidence type="ECO:0000256" key="2">
    <source>
        <dbReference type="ARBA" id="ARBA00023295"/>
    </source>
</evidence>
<sequence length="332" mass="36443">MALRCALATVLCLLLLAGPAGADALLPPAGKAWHGVTGGGDLGDFVARAHAQPAVRGQWVQWGESHEYAFRRAGGDGARVMLHISTARGQGMAGRISPGRIAGGDGDDYLLALNRRLDAHDGPAYLRLMGEMNNCDNAYAALDCSGSRRSADHSARRFKQAWRRAVLVVRGGEVRRIDARLRSLGLPPVDTDEDALPTPRVAFVWSPMTGGSPMVPALAPGVYWPGGDYVDWVGTSFYSRFPNFHFLEPFYRRFAVAERKPFAFAEWAMWGSDDPAFARRLFAWVGTHERVRMLQYNQGENPSGPFRLRRFPRAAAVIRRGLASPRFARGHG</sequence>
<evidence type="ECO:0000313" key="6">
    <source>
        <dbReference type="EMBL" id="CAA9535015.1"/>
    </source>
</evidence>
<evidence type="ECO:0000256" key="1">
    <source>
        <dbReference type="ARBA" id="ARBA00022801"/>
    </source>
</evidence>
<evidence type="ECO:0000259" key="5">
    <source>
        <dbReference type="PROSITE" id="PS51764"/>
    </source>
</evidence>
<reference evidence="6" key="1">
    <citation type="submission" date="2020-02" db="EMBL/GenBank/DDBJ databases">
        <authorList>
            <person name="Meier V. D."/>
        </authorList>
    </citation>
    <scope>NUCLEOTIDE SEQUENCE</scope>
    <source>
        <strain evidence="6">AVDCRST_MAG30</strain>
    </source>
</reference>
<keyword evidence="1 3" id="KW-0378">Hydrolase</keyword>
<proteinExistence type="inferred from homology"/>
<dbReference type="EMBL" id="CADCVS010000541">
    <property type="protein sequence ID" value="CAA9535015.1"/>
    <property type="molecule type" value="Genomic_DNA"/>
</dbReference>
<feature type="chain" id="PRO_5026826615" description="GH26 domain-containing protein" evidence="4">
    <location>
        <begin position="23"/>
        <end position="332"/>
    </location>
</feature>
<gene>
    <name evidence="6" type="ORF">AVDCRST_MAG30-4145</name>
</gene>
<feature type="signal peptide" evidence="4">
    <location>
        <begin position="1"/>
        <end position="22"/>
    </location>
</feature>
<dbReference type="PROSITE" id="PS51764">
    <property type="entry name" value="GH26"/>
    <property type="match status" value="1"/>
</dbReference>
<dbReference type="InterPro" id="IPR022790">
    <property type="entry name" value="GH26_dom"/>
</dbReference>
<dbReference type="Gene3D" id="3.20.20.80">
    <property type="entry name" value="Glycosidases"/>
    <property type="match status" value="1"/>
</dbReference>
<protein>
    <recommendedName>
        <fullName evidence="5">GH26 domain-containing protein</fullName>
    </recommendedName>
</protein>
<dbReference type="SUPFAM" id="SSF51445">
    <property type="entry name" value="(Trans)glycosidases"/>
    <property type="match status" value="1"/>
</dbReference>
<evidence type="ECO:0000256" key="3">
    <source>
        <dbReference type="PROSITE-ProRule" id="PRU01100"/>
    </source>
</evidence>
<dbReference type="InterPro" id="IPR017853">
    <property type="entry name" value="GH"/>
</dbReference>